<dbReference type="InterPro" id="IPR036291">
    <property type="entry name" value="NAD(P)-bd_dom_sf"/>
</dbReference>
<dbReference type="PANTHER" id="PTHR43060:SF15">
    <property type="entry name" value="3-HYDROXYISOBUTYRATE DEHYDROGENASE-LIKE 1, MITOCHONDRIAL-RELATED"/>
    <property type="match status" value="1"/>
</dbReference>
<evidence type="ECO:0000313" key="8">
    <source>
        <dbReference type="Proteomes" id="UP000283981"/>
    </source>
</evidence>
<dbReference type="Pfam" id="PF03446">
    <property type="entry name" value="NAD_binding_2"/>
    <property type="match status" value="1"/>
</dbReference>
<dbReference type="InterPro" id="IPR008927">
    <property type="entry name" value="6-PGluconate_DH-like_C_sf"/>
</dbReference>
<protein>
    <submittedName>
        <fullName evidence="7">NAD(P)-dependent oxidoreductase</fullName>
    </submittedName>
</protein>
<gene>
    <name evidence="7" type="ORF">DW243_00670</name>
</gene>
<dbReference type="InterPro" id="IPR013328">
    <property type="entry name" value="6PGD_dom2"/>
</dbReference>
<evidence type="ECO:0000256" key="2">
    <source>
        <dbReference type="ARBA" id="ARBA00023002"/>
    </source>
</evidence>
<dbReference type="EMBL" id="QRIS01000001">
    <property type="protein sequence ID" value="RHG88889.1"/>
    <property type="molecule type" value="Genomic_DNA"/>
</dbReference>
<dbReference type="GO" id="GO:0051287">
    <property type="term" value="F:NAD binding"/>
    <property type="evidence" value="ECO:0007669"/>
    <property type="project" value="InterPro"/>
</dbReference>
<comment type="caution">
    <text evidence="7">The sequence shown here is derived from an EMBL/GenBank/DDBJ whole genome shotgun (WGS) entry which is preliminary data.</text>
</comment>
<feature type="domain" description="3-hydroxyisobutyrate dehydrogenase-like NAD-binding" evidence="6">
    <location>
        <begin position="170"/>
        <end position="290"/>
    </location>
</feature>
<dbReference type="SUPFAM" id="SSF48179">
    <property type="entry name" value="6-phosphogluconate dehydrogenase C-terminal domain-like"/>
    <property type="match status" value="1"/>
</dbReference>
<dbReference type="PANTHER" id="PTHR43060">
    <property type="entry name" value="3-HYDROXYISOBUTYRATE DEHYDROGENASE-LIKE 1, MITOCHONDRIAL-RELATED"/>
    <property type="match status" value="1"/>
</dbReference>
<accession>A0A414V0V3</accession>
<dbReference type="SUPFAM" id="SSF51735">
    <property type="entry name" value="NAD(P)-binding Rossmann-fold domains"/>
    <property type="match status" value="1"/>
</dbReference>
<name>A0A414V0V3_MEDGN</name>
<dbReference type="PIRSF" id="PIRSF000103">
    <property type="entry name" value="HIBADH"/>
    <property type="match status" value="1"/>
</dbReference>
<dbReference type="InterPro" id="IPR029154">
    <property type="entry name" value="HIBADH-like_NADP-bd"/>
</dbReference>
<dbReference type="Gene3D" id="1.10.1040.10">
    <property type="entry name" value="N-(1-d-carboxylethyl)-l-norvaline Dehydrogenase, domain 2"/>
    <property type="match status" value="1"/>
</dbReference>
<dbReference type="Gene3D" id="3.40.50.720">
    <property type="entry name" value="NAD(P)-binding Rossmann-like Domain"/>
    <property type="match status" value="1"/>
</dbReference>
<sequence>MRENKMKKIGFIGVGIMGKSMVRNLKKAGFDLHIYARTKAKVEDVIAEGVTFHDSIADCVKDCEAVITIVGFPQDVEEVYFDQGNILDSAKEGAYLIDMTTTSPQIAQKIYEEGNKRGFHVLDAPVTGGDTGAKAGTLSILVGGDKEDFEACMPLFEAMGTNINYQGAAGCGQHCKLANQIMIAGALSGVCEALVYAQAKGLDLQTVLHSVSTGAAGSRQLDLFGPKILEGDYRPGFFMKHFIKDMKLALIESNISGLDLNVLSQVLAEYEELQAEGLGDEGTQALFKLYTQEKADE</sequence>
<evidence type="ECO:0000259" key="5">
    <source>
        <dbReference type="Pfam" id="PF03446"/>
    </source>
</evidence>
<evidence type="ECO:0000256" key="3">
    <source>
        <dbReference type="ARBA" id="ARBA00023027"/>
    </source>
</evidence>
<dbReference type="Pfam" id="PF14833">
    <property type="entry name" value="NAD_binding_11"/>
    <property type="match status" value="1"/>
</dbReference>
<dbReference type="InterPro" id="IPR006115">
    <property type="entry name" value="6PGDH_NADP-bd"/>
</dbReference>
<organism evidence="7 8">
    <name type="scientific">Mediterraneibacter gnavus</name>
    <name type="common">Ruminococcus gnavus</name>
    <dbReference type="NCBI Taxonomy" id="33038"/>
    <lineage>
        <taxon>Bacteria</taxon>
        <taxon>Bacillati</taxon>
        <taxon>Bacillota</taxon>
        <taxon>Clostridia</taxon>
        <taxon>Lachnospirales</taxon>
        <taxon>Lachnospiraceae</taxon>
        <taxon>Mediterraneibacter</taxon>
    </lineage>
</organism>
<evidence type="ECO:0000256" key="4">
    <source>
        <dbReference type="PIRSR" id="PIRSR000103-1"/>
    </source>
</evidence>
<dbReference type="InterPro" id="IPR015815">
    <property type="entry name" value="HIBADH-related"/>
</dbReference>
<evidence type="ECO:0000256" key="1">
    <source>
        <dbReference type="ARBA" id="ARBA00009080"/>
    </source>
</evidence>
<dbReference type="Proteomes" id="UP000283981">
    <property type="component" value="Unassembled WGS sequence"/>
</dbReference>
<evidence type="ECO:0000313" key="7">
    <source>
        <dbReference type="EMBL" id="RHG88889.1"/>
    </source>
</evidence>
<dbReference type="GO" id="GO:0050661">
    <property type="term" value="F:NADP binding"/>
    <property type="evidence" value="ECO:0007669"/>
    <property type="project" value="InterPro"/>
</dbReference>
<dbReference type="GO" id="GO:0016491">
    <property type="term" value="F:oxidoreductase activity"/>
    <property type="evidence" value="ECO:0007669"/>
    <property type="project" value="UniProtKB-KW"/>
</dbReference>
<evidence type="ECO:0000259" key="6">
    <source>
        <dbReference type="Pfam" id="PF14833"/>
    </source>
</evidence>
<feature type="domain" description="6-phosphogluconate dehydrogenase NADP-binding" evidence="5">
    <location>
        <begin position="8"/>
        <end position="167"/>
    </location>
</feature>
<keyword evidence="3" id="KW-0520">NAD</keyword>
<feature type="active site" evidence="4">
    <location>
        <position position="176"/>
    </location>
</feature>
<keyword evidence="2" id="KW-0560">Oxidoreductase</keyword>
<dbReference type="AlphaFoldDB" id="A0A414V0V3"/>
<reference evidence="7 8" key="1">
    <citation type="submission" date="2018-08" db="EMBL/GenBank/DDBJ databases">
        <title>A genome reference for cultivated species of the human gut microbiota.</title>
        <authorList>
            <person name="Zou Y."/>
            <person name="Xue W."/>
            <person name="Luo G."/>
        </authorList>
    </citation>
    <scope>NUCLEOTIDE SEQUENCE [LARGE SCALE GENOMIC DNA]</scope>
    <source>
        <strain evidence="7 8">AM21-18</strain>
    </source>
</reference>
<proteinExistence type="inferred from homology"/>
<comment type="similarity">
    <text evidence="1">Belongs to the HIBADH-related family.</text>
</comment>